<gene>
    <name evidence="1" type="ORF">C8Q71DRAFT_113496</name>
</gene>
<comment type="caution">
    <text evidence="1">The sequence shown here is derived from an EMBL/GenBank/DDBJ whole genome shotgun (WGS) entry which is preliminary data.</text>
</comment>
<evidence type="ECO:0008006" key="3">
    <source>
        <dbReference type="Google" id="ProtNLM"/>
    </source>
</evidence>
<accession>A0ABQ8KCQ7</accession>
<organism evidence="1 2">
    <name type="scientific">Rhodofomes roseus</name>
    <dbReference type="NCBI Taxonomy" id="34475"/>
    <lineage>
        <taxon>Eukaryota</taxon>
        <taxon>Fungi</taxon>
        <taxon>Dikarya</taxon>
        <taxon>Basidiomycota</taxon>
        <taxon>Agaricomycotina</taxon>
        <taxon>Agaricomycetes</taxon>
        <taxon>Polyporales</taxon>
        <taxon>Rhodofomes</taxon>
    </lineage>
</organism>
<dbReference type="RefSeq" id="XP_047777750.1">
    <property type="nucleotide sequence ID" value="XM_047916342.1"/>
</dbReference>
<dbReference type="EMBL" id="JADCUA010000013">
    <property type="protein sequence ID" value="KAH9835317.1"/>
    <property type="molecule type" value="Genomic_DNA"/>
</dbReference>
<name>A0ABQ8KCQ7_9APHY</name>
<reference evidence="1 2" key="1">
    <citation type="journal article" date="2021" name="Environ. Microbiol.">
        <title>Gene family expansions and transcriptome signatures uncover fungal adaptations to wood decay.</title>
        <authorList>
            <person name="Hage H."/>
            <person name="Miyauchi S."/>
            <person name="Viragh M."/>
            <person name="Drula E."/>
            <person name="Min B."/>
            <person name="Chaduli D."/>
            <person name="Navarro D."/>
            <person name="Favel A."/>
            <person name="Norest M."/>
            <person name="Lesage-Meessen L."/>
            <person name="Balint B."/>
            <person name="Merenyi Z."/>
            <person name="de Eugenio L."/>
            <person name="Morin E."/>
            <person name="Martinez A.T."/>
            <person name="Baldrian P."/>
            <person name="Stursova M."/>
            <person name="Martinez M.J."/>
            <person name="Novotny C."/>
            <person name="Magnuson J.K."/>
            <person name="Spatafora J.W."/>
            <person name="Maurice S."/>
            <person name="Pangilinan J."/>
            <person name="Andreopoulos W."/>
            <person name="LaButti K."/>
            <person name="Hundley H."/>
            <person name="Na H."/>
            <person name="Kuo A."/>
            <person name="Barry K."/>
            <person name="Lipzen A."/>
            <person name="Henrissat B."/>
            <person name="Riley R."/>
            <person name="Ahrendt S."/>
            <person name="Nagy L.G."/>
            <person name="Grigoriev I.V."/>
            <person name="Martin F."/>
            <person name="Rosso M.N."/>
        </authorList>
    </citation>
    <scope>NUCLEOTIDE SEQUENCE [LARGE SCALE GENOMIC DNA]</scope>
    <source>
        <strain evidence="1 2">CIRM-BRFM 1785</strain>
    </source>
</reference>
<evidence type="ECO:0000313" key="1">
    <source>
        <dbReference type="EMBL" id="KAH9835317.1"/>
    </source>
</evidence>
<keyword evidence="2" id="KW-1185">Reference proteome</keyword>
<dbReference type="Proteomes" id="UP000814176">
    <property type="component" value="Unassembled WGS sequence"/>
</dbReference>
<dbReference type="GeneID" id="71997074"/>
<protein>
    <recommendedName>
        <fullName evidence="3">F-box domain-containing protein</fullName>
    </recommendedName>
</protein>
<dbReference type="InterPro" id="IPR032675">
    <property type="entry name" value="LRR_dom_sf"/>
</dbReference>
<proteinExistence type="predicted"/>
<sequence length="431" mass="48426">MYTPSPVPQLPPELWEQVIDHLWNDTPTLRECSLTCRVFFTSSRYHLFYRIELCSQLACLCFRDALDSSSAAGTDIALYVKIINIVGLPLCRLGDQYDSGNALLLHDIITRLPNVSELQLDNVDLDVHLPMDYLETGEELQSFSHLFPLPDLKSLRLSSVMVHSIHDITRLIAAFPRLSTLNIERALWWQDNSDSPLAPTELEDARGTLQHLGHLSLFTVPSPIDLLRRIQRFPSLQATRQFGWTTYVADEKRILLGLLRDSASSIRVLDLVTRYDCNIFADLDASEYANVQSLDLNLAASSHDLDAFCPSLPPFLTQFDATNLRELTLGFSLFRPTNMYWTFVDWAAMDAALVQLHARKPSLTVLIRIAFVPAAGLSDNVTADIAAPLVEYLPHTLRAQTRVGVRCDLCDSMTGAVLRQGSVRWLLSDGE</sequence>
<dbReference type="Gene3D" id="3.80.10.10">
    <property type="entry name" value="Ribonuclease Inhibitor"/>
    <property type="match status" value="1"/>
</dbReference>
<evidence type="ECO:0000313" key="2">
    <source>
        <dbReference type="Proteomes" id="UP000814176"/>
    </source>
</evidence>